<dbReference type="Proteomes" id="UP000051445">
    <property type="component" value="Unassembled WGS sequence"/>
</dbReference>
<dbReference type="RefSeq" id="WP_235803013.1">
    <property type="nucleotide sequence ID" value="NZ_AZER01000016.1"/>
</dbReference>
<name>A0A0R1PAR4_9LACO</name>
<proteinExistence type="predicted"/>
<keyword evidence="2" id="KW-1185">Reference proteome</keyword>
<dbReference type="PATRIC" id="fig|1423746.3.peg.950"/>
<dbReference type="EMBL" id="AZER01000016">
    <property type="protein sequence ID" value="KRL27186.1"/>
    <property type="molecule type" value="Genomic_DNA"/>
</dbReference>
<organism evidence="1 2">
    <name type="scientific">Limosilactobacillus frumenti DSM 13145</name>
    <dbReference type="NCBI Taxonomy" id="1423746"/>
    <lineage>
        <taxon>Bacteria</taxon>
        <taxon>Bacillati</taxon>
        <taxon>Bacillota</taxon>
        <taxon>Bacilli</taxon>
        <taxon>Lactobacillales</taxon>
        <taxon>Lactobacillaceae</taxon>
        <taxon>Limosilactobacillus</taxon>
    </lineage>
</organism>
<dbReference type="STRING" id="1423746.FD27_GL000937"/>
<evidence type="ECO:0000313" key="1">
    <source>
        <dbReference type="EMBL" id="KRL27186.1"/>
    </source>
</evidence>
<gene>
    <name evidence="1" type="ORF">FD27_GL000937</name>
</gene>
<evidence type="ECO:0000313" key="2">
    <source>
        <dbReference type="Proteomes" id="UP000051445"/>
    </source>
</evidence>
<evidence type="ECO:0008006" key="3">
    <source>
        <dbReference type="Google" id="ProtNLM"/>
    </source>
</evidence>
<reference evidence="1 2" key="1">
    <citation type="journal article" date="2015" name="Genome Announc.">
        <title>Expanding the biotechnology potential of lactobacilli through comparative genomics of 213 strains and associated genera.</title>
        <authorList>
            <person name="Sun Z."/>
            <person name="Harris H.M."/>
            <person name="McCann A."/>
            <person name="Guo C."/>
            <person name="Argimon S."/>
            <person name="Zhang W."/>
            <person name="Yang X."/>
            <person name="Jeffery I.B."/>
            <person name="Cooney J.C."/>
            <person name="Kagawa T.F."/>
            <person name="Liu W."/>
            <person name="Song Y."/>
            <person name="Salvetti E."/>
            <person name="Wrobel A."/>
            <person name="Rasinkangas P."/>
            <person name="Parkhill J."/>
            <person name="Rea M.C."/>
            <person name="O'Sullivan O."/>
            <person name="Ritari J."/>
            <person name="Douillard F.P."/>
            <person name="Paul Ross R."/>
            <person name="Yang R."/>
            <person name="Briner A.E."/>
            <person name="Felis G.E."/>
            <person name="de Vos W.M."/>
            <person name="Barrangou R."/>
            <person name="Klaenhammer T.R."/>
            <person name="Caufield P.W."/>
            <person name="Cui Y."/>
            <person name="Zhang H."/>
            <person name="O'Toole P.W."/>
        </authorList>
    </citation>
    <scope>NUCLEOTIDE SEQUENCE [LARGE SCALE GENOMIC DNA]</scope>
    <source>
        <strain evidence="1 2">DSM 13145</strain>
    </source>
</reference>
<accession>A0A0R1PAR4</accession>
<comment type="caution">
    <text evidence="1">The sequence shown here is derived from an EMBL/GenBank/DDBJ whole genome shotgun (WGS) entry which is preliminary data.</text>
</comment>
<protein>
    <recommendedName>
        <fullName evidence="3">Transposase</fullName>
    </recommendedName>
</protein>
<dbReference type="AlphaFoldDB" id="A0A0R1PAR4"/>
<sequence>MSNRKYQKMVCDITELKAHNGKKVYLEIIKDLATSQILTWSIGQHPNLQFALKPLQQLLKQLPSTGY</sequence>